<dbReference type="CDD" id="cd24076">
    <property type="entry name" value="ASKHA_ATPase_ROK_BsXylR-like"/>
    <property type="match status" value="1"/>
</dbReference>
<dbReference type="STRING" id="1471761.B0W44_02855"/>
<dbReference type="InterPro" id="IPR049874">
    <property type="entry name" value="ROK_cs"/>
</dbReference>
<dbReference type="OrthoDB" id="9796533at2"/>
<evidence type="ECO:0000256" key="1">
    <source>
        <dbReference type="ARBA" id="ARBA00002486"/>
    </source>
</evidence>
<keyword evidence="5" id="KW-0418">Kinase</keyword>
<dbReference type="InterPro" id="IPR036388">
    <property type="entry name" value="WH-like_DNA-bd_sf"/>
</dbReference>
<dbReference type="InterPro" id="IPR000600">
    <property type="entry name" value="ROK"/>
</dbReference>
<dbReference type="SUPFAM" id="SSF53067">
    <property type="entry name" value="Actin-like ATPase domain"/>
    <property type="match status" value="1"/>
</dbReference>
<dbReference type="Gene3D" id="3.30.420.40">
    <property type="match status" value="2"/>
</dbReference>
<keyword evidence="6" id="KW-1185">Reference proteome</keyword>
<dbReference type="Pfam" id="PF00480">
    <property type="entry name" value="ROK"/>
    <property type="match status" value="1"/>
</dbReference>
<keyword evidence="3" id="KW-0859">Xylose metabolism</keyword>
<sequence length="403" mass="42563">MANHLVGSFQLMKSLNKTLILNVIRTDGPISRAEIAKKTNLTPPTVTNIVSELISSGLVIERNLGESKGGRKPIMLTINTSAFHVVGVDVGSRQISIVVTDLNASVFESHQVDLPHPLSEGRFMTLLKNGIRTVMDKPLKEGSIVGIGIGMHGLVNPDKGVAIFAPNLNLRNMALREQLEAEFHVPVEVDNDVRAMALGESWFGNGRGIDNFICVNVGNGVGAGIILDQKLFRGASFTAGEVGHTTVDPDGPPCTCGNNGCLQTLVSGPAVAARAREQIQAGRSSVLEGKDITGEAIYHAALEGDALALDILRQTGRYLGIGLANLINTLNPERVIVGGGVAKAAQFIMGPLKDTVAARALDTPARSTTIVTAKLGDQATVIGAVTLVLRKLFTPEYSQSDVS</sequence>
<accession>A0A1U9K4A1</accession>
<dbReference type="InterPro" id="IPR036390">
    <property type="entry name" value="WH_DNA-bd_sf"/>
</dbReference>
<evidence type="ECO:0000313" key="6">
    <source>
        <dbReference type="Proteomes" id="UP000188603"/>
    </source>
</evidence>
<protein>
    <submittedName>
        <fullName evidence="5">Sugar kinase</fullName>
    </submittedName>
</protein>
<evidence type="ECO:0000256" key="3">
    <source>
        <dbReference type="ARBA" id="ARBA00022629"/>
    </source>
</evidence>
<dbReference type="GO" id="GO:0003677">
    <property type="term" value="F:DNA binding"/>
    <property type="evidence" value="ECO:0007669"/>
    <property type="project" value="InterPro"/>
</dbReference>
<gene>
    <name evidence="5" type="ORF">B0W44_02855</name>
</gene>
<evidence type="ECO:0000256" key="2">
    <source>
        <dbReference type="ARBA" id="ARBA00006479"/>
    </source>
</evidence>
<dbReference type="Pfam" id="PF13412">
    <property type="entry name" value="HTH_24"/>
    <property type="match status" value="1"/>
</dbReference>
<dbReference type="RefSeq" id="WP_077718683.1">
    <property type="nucleotide sequence ID" value="NZ_CP019699.1"/>
</dbReference>
<dbReference type="Gene3D" id="1.10.10.10">
    <property type="entry name" value="Winged helix-like DNA-binding domain superfamily/Winged helix DNA-binding domain"/>
    <property type="match status" value="1"/>
</dbReference>
<keyword evidence="5" id="KW-0808">Transferase</keyword>
<feature type="domain" description="HTH crp-type" evidence="4">
    <location>
        <begin position="22"/>
        <end position="78"/>
    </location>
</feature>
<dbReference type="SUPFAM" id="SSF46785">
    <property type="entry name" value="Winged helix' DNA-binding domain"/>
    <property type="match status" value="1"/>
</dbReference>
<dbReference type="Proteomes" id="UP000188603">
    <property type="component" value="Chromosome"/>
</dbReference>
<dbReference type="InterPro" id="IPR043129">
    <property type="entry name" value="ATPase_NBD"/>
</dbReference>
<dbReference type="GO" id="GO:0042732">
    <property type="term" value="P:D-xylose metabolic process"/>
    <property type="evidence" value="ECO:0007669"/>
    <property type="project" value="UniProtKB-KW"/>
</dbReference>
<evidence type="ECO:0000259" key="4">
    <source>
        <dbReference type="SMART" id="SM00419"/>
    </source>
</evidence>
<proteinExistence type="inferred from homology"/>
<dbReference type="GO" id="GO:0006355">
    <property type="term" value="P:regulation of DNA-templated transcription"/>
    <property type="evidence" value="ECO:0007669"/>
    <property type="project" value="InterPro"/>
</dbReference>
<dbReference type="PANTHER" id="PTHR18964">
    <property type="entry name" value="ROK (REPRESSOR, ORF, KINASE) FAMILY"/>
    <property type="match status" value="1"/>
</dbReference>
<dbReference type="PROSITE" id="PS01125">
    <property type="entry name" value="ROK"/>
    <property type="match status" value="1"/>
</dbReference>
<dbReference type="EMBL" id="CP019699">
    <property type="protein sequence ID" value="AQS54865.1"/>
    <property type="molecule type" value="Genomic_DNA"/>
</dbReference>
<comment type="similarity">
    <text evidence="2">Belongs to the ROK (NagC/XylR) family.</text>
</comment>
<dbReference type="KEGG" id="ntr:B0W44_02855"/>
<reference evidence="5 6" key="1">
    <citation type="journal article" date="2015" name="Int. J. Syst. Evol. Microbiol.">
        <title>Novibacillus thermophilus gen. nov., sp. nov., a Gram-staining-negative and moderately thermophilic member of the family Thermoactinomycetaceae.</title>
        <authorList>
            <person name="Yang G."/>
            <person name="Chen J."/>
            <person name="Zhou S."/>
        </authorList>
    </citation>
    <scope>NUCLEOTIDE SEQUENCE [LARGE SCALE GENOMIC DNA]</scope>
    <source>
        <strain evidence="5 6">SG-1</strain>
    </source>
</reference>
<dbReference type="PANTHER" id="PTHR18964:SF149">
    <property type="entry name" value="BIFUNCTIONAL UDP-N-ACETYLGLUCOSAMINE 2-EPIMERASE_N-ACETYLMANNOSAMINE KINASE"/>
    <property type="match status" value="1"/>
</dbReference>
<name>A0A1U9K4A1_9BACL</name>
<organism evidence="5 6">
    <name type="scientific">Novibacillus thermophilus</name>
    <dbReference type="NCBI Taxonomy" id="1471761"/>
    <lineage>
        <taxon>Bacteria</taxon>
        <taxon>Bacillati</taxon>
        <taxon>Bacillota</taxon>
        <taxon>Bacilli</taxon>
        <taxon>Bacillales</taxon>
        <taxon>Thermoactinomycetaceae</taxon>
        <taxon>Novibacillus</taxon>
    </lineage>
</organism>
<dbReference type="AlphaFoldDB" id="A0A1U9K4A1"/>
<dbReference type="InterPro" id="IPR012318">
    <property type="entry name" value="HTH_CRP"/>
</dbReference>
<keyword evidence="3" id="KW-0119">Carbohydrate metabolism</keyword>
<dbReference type="SMART" id="SM00419">
    <property type="entry name" value="HTH_CRP"/>
    <property type="match status" value="1"/>
</dbReference>
<evidence type="ECO:0000313" key="5">
    <source>
        <dbReference type="EMBL" id="AQS54865.1"/>
    </source>
</evidence>
<comment type="function">
    <text evidence="1">Transcriptional repressor of xylose-utilizing enzymes.</text>
</comment>
<dbReference type="GO" id="GO:0016301">
    <property type="term" value="F:kinase activity"/>
    <property type="evidence" value="ECO:0007669"/>
    <property type="project" value="UniProtKB-KW"/>
</dbReference>